<protein>
    <recommendedName>
        <fullName evidence="1">N-acetyltransferase domain-containing protein</fullName>
    </recommendedName>
</protein>
<dbReference type="RefSeq" id="WP_344673760.1">
    <property type="nucleotide sequence ID" value="NZ_BAAAZI010000006.1"/>
</dbReference>
<dbReference type="EMBL" id="BAAAZI010000006">
    <property type="protein sequence ID" value="GAA4136909.1"/>
    <property type="molecule type" value="Genomic_DNA"/>
</dbReference>
<gene>
    <name evidence="2" type="ORF">GCM10022216_12490</name>
</gene>
<dbReference type="SUPFAM" id="SSF55729">
    <property type="entry name" value="Acyl-CoA N-acyltransferases (Nat)"/>
    <property type="match status" value="1"/>
</dbReference>
<dbReference type="Proteomes" id="UP001500101">
    <property type="component" value="Unassembled WGS sequence"/>
</dbReference>
<evidence type="ECO:0000259" key="1">
    <source>
        <dbReference type="PROSITE" id="PS51186"/>
    </source>
</evidence>
<dbReference type="Pfam" id="PF13673">
    <property type="entry name" value="Acetyltransf_10"/>
    <property type="match status" value="1"/>
</dbReference>
<name>A0ABP7YIW4_9SPHI</name>
<accession>A0ABP7YIW4</accession>
<evidence type="ECO:0000313" key="2">
    <source>
        <dbReference type="EMBL" id="GAA4136909.1"/>
    </source>
</evidence>
<dbReference type="PROSITE" id="PS51186">
    <property type="entry name" value="GNAT"/>
    <property type="match status" value="1"/>
</dbReference>
<proteinExistence type="predicted"/>
<evidence type="ECO:0000313" key="3">
    <source>
        <dbReference type="Proteomes" id="UP001500101"/>
    </source>
</evidence>
<dbReference type="InterPro" id="IPR016181">
    <property type="entry name" value="Acyl_CoA_acyltransferase"/>
</dbReference>
<dbReference type="InterPro" id="IPR000182">
    <property type="entry name" value="GNAT_dom"/>
</dbReference>
<comment type="caution">
    <text evidence="2">The sequence shown here is derived from an EMBL/GenBank/DDBJ whole genome shotgun (WGS) entry which is preliminary data.</text>
</comment>
<feature type="domain" description="N-acetyltransferase" evidence="1">
    <location>
        <begin position="11"/>
        <end position="157"/>
    </location>
</feature>
<reference evidence="3" key="1">
    <citation type="journal article" date="2019" name="Int. J. Syst. Evol. Microbiol.">
        <title>The Global Catalogue of Microorganisms (GCM) 10K type strain sequencing project: providing services to taxonomists for standard genome sequencing and annotation.</title>
        <authorList>
            <consortium name="The Broad Institute Genomics Platform"/>
            <consortium name="The Broad Institute Genome Sequencing Center for Infectious Disease"/>
            <person name="Wu L."/>
            <person name="Ma J."/>
        </authorList>
    </citation>
    <scope>NUCLEOTIDE SEQUENCE [LARGE SCALE GENOMIC DNA]</scope>
    <source>
        <strain evidence="3">JCM 16704</strain>
    </source>
</reference>
<keyword evidence="3" id="KW-1185">Reference proteome</keyword>
<dbReference type="CDD" id="cd04301">
    <property type="entry name" value="NAT_SF"/>
    <property type="match status" value="1"/>
</dbReference>
<sequence length="158" mass="18585">MELEDLKSMDIQIRPYENKDKELLLDLLRLNIPTYFHPNELEDLANYLDKETEDYFVLEVNSNLLASGGINYDEDGHTAKISWDIVHPEYHKKGLGSRLLIHRLACIRSKPSIEKITVRTSQFADQFYGKHGFQEFDRQKNYWAEGYDLVSMEFQPII</sequence>
<organism evidence="2 3">
    <name type="scientific">Sphingobacterium kyonggiense</name>
    <dbReference type="NCBI Taxonomy" id="714075"/>
    <lineage>
        <taxon>Bacteria</taxon>
        <taxon>Pseudomonadati</taxon>
        <taxon>Bacteroidota</taxon>
        <taxon>Sphingobacteriia</taxon>
        <taxon>Sphingobacteriales</taxon>
        <taxon>Sphingobacteriaceae</taxon>
        <taxon>Sphingobacterium</taxon>
    </lineage>
</organism>
<dbReference type="Gene3D" id="3.40.630.30">
    <property type="match status" value="1"/>
</dbReference>